<dbReference type="PANTHER" id="PTHR30580:SF1">
    <property type="entry name" value="COMF OPERON PROTEIN 1"/>
    <property type="match status" value="1"/>
</dbReference>
<reference evidence="6 7" key="1">
    <citation type="submission" date="2020-07" db="EMBL/GenBank/DDBJ databases">
        <title>Screening of a cold-adapted Planococcus bacterium producing protease in traditional shrimp paste and protease identification by genome sequencing.</title>
        <authorList>
            <person name="Gao R."/>
            <person name="Leng W."/>
            <person name="Chu Q."/>
            <person name="Wu X."/>
            <person name="Liu H."/>
            <person name="Li X."/>
        </authorList>
    </citation>
    <scope>NUCLEOTIDE SEQUENCE [LARGE SCALE GENOMIC DNA]</scope>
    <source>
        <strain evidence="6 7">XJ11</strain>
    </source>
</reference>
<proteinExistence type="predicted"/>
<dbReference type="Proteomes" id="UP000514716">
    <property type="component" value="Chromosome"/>
</dbReference>
<dbReference type="SMART" id="SM00490">
    <property type="entry name" value="HELICc"/>
    <property type="match status" value="1"/>
</dbReference>
<evidence type="ECO:0000259" key="5">
    <source>
        <dbReference type="PROSITE" id="PS51194"/>
    </source>
</evidence>
<keyword evidence="6" id="KW-0378">Hydrolase</keyword>
<dbReference type="GO" id="GO:0006302">
    <property type="term" value="P:double-strand break repair"/>
    <property type="evidence" value="ECO:0007669"/>
    <property type="project" value="TreeGrafter"/>
</dbReference>
<dbReference type="GO" id="GO:0006310">
    <property type="term" value="P:DNA recombination"/>
    <property type="evidence" value="ECO:0007669"/>
    <property type="project" value="TreeGrafter"/>
</dbReference>
<keyword evidence="1" id="KW-0547">Nucleotide-binding</keyword>
<dbReference type="InterPro" id="IPR014001">
    <property type="entry name" value="Helicase_ATP-bd"/>
</dbReference>
<dbReference type="Gene3D" id="3.40.50.300">
    <property type="entry name" value="P-loop containing nucleotide triphosphate hydrolases"/>
    <property type="match status" value="2"/>
</dbReference>
<dbReference type="SMART" id="SM00487">
    <property type="entry name" value="DEXDc"/>
    <property type="match status" value="1"/>
</dbReference>
<dbReference type="GO" id="GO:0016787">
    <property type="term" value="F:hydrolase activity"/>
    <property type="evidence" value="ECO:0007669"/>
    <property type="project" value="InterPro"/>
</dbReference>
<dbReference type="GO" id="GO:0005524">
    <property type="term" value="F:ATP binding"/>
    <property type="evidence" value="ECO:0007669"/>
    <property type="project" value="UniProtKB-KW"/>
</dbReference>
<evidence type="ECO:0000259" key="4">
    <source>
        <dbReference type="PROSITE" id="PS51192"/>
    </source>
</evidence>
<dbReference type="RefSeq" id="WP_182091494.1">
    <property type="nucleotide sequence ID" value="NZ_CP059540.1"/>
</dbReference>
<dbReference type="PANTHER" id="PTHR30580">
    <property type="entry name" value="PRIMOSOMAL PROTEIN N"/>
    <property type="match status" value="1"/>
</dbReference>
<evidence type="ECO:0000313" key="6">
    <source>
        <dbReference type="EMBL" id="QMT16527.1"/>
    </source>
</evidence>
<feature type="domain" description="Helicase C-terminal" evidence="5">
    <location>
        <begin position="301"/>
        <end position="442"/>
    </location>
</feature>
<dbReference type="Pfam" id="PF00271">
    <property type="entry name" value="Helicase_C"/>
    <property type="match status" value="1"/>
</dbReference>
<feature type="domain" description="Helicase ATP-binding" evidence="4">
    <location>
        <begin position="121"/>
        <end position="273"/>
    </location>
</feature>
<dbReference type="GO" id="GO:0006270">
    <property type="term" value="P:DNA replication initiation"/>
    <property type="evidence" value="ECO:0007669"/>
    <property type="project" value="TreeGrafter"/>
</dbReference>
<dbReference type="AlphaFoldDB" id="A0A7D7MEX6"/>
<dbReference type="SUPFAM" id="SSF52540">
    <property type="entry name" value="P-loop containing nucleoside triphosphate hydrolases"/>
    <property type="match status" value="1"/>
</dbReference>
<keyword evidence="3" id="KW-0238">DNA-binding</keyword>
<gene>
    <name evidence="6" type="ORF">H1Q58_11155</name>
</gene>
<dbReference type="GO" id="GO:0003677">
    <property type="term" value="F:DNA binding"/>
    <property type="evidence" value="ECO:0007669"/>
    <property type="project" value="UniProtKB-KW"/>
</dbReference>
<evidence type="ECO:0000256" key="3">
    <source>
        <dbReference type="ARBA" id="ARBA00023125"/>
    </source>
</evidence>
<dbReference type="InterPro" id="IPR006935">
    <property type="entry name" value="Helicase/UvrB_N"/>
</dbReference>
<protein>
    <submittedName>
        <fullName evidence="6">DEAD/DEAH box helicase family protein</fullName>
    </submittedName>
</protein>
<keyword evidence="6" id="KW-0347">Helicase</keyword>
<evidence type="ECO:0000256" key="2">
    <source>
        <dbReference type="ARBA" id="ARBA00022840"/>
    </source>
</evidence>
<dbReference type="PROSITE" id="PS51192">
    <property type="entry name" value="HELICASE_ATP_BIND_1"/>
    <property type="match status" value="1"/>
</dbReference>
<dbReference type="EMBL" id="CP059540">
    <property type="protein sequence ID" value="QMT16527.1"/>
    <property type="molecule type" value="Genomic_DNA"/>
</dbReference>
<dbReference type="PROSITE" id="PS51194">
    <property type="entry name" value="HELICASE_CTER"/>
    <property type="match status" value="1"/>
</dbReference>
<dbReference type="InterPro" id="IPR027417">
    <property type="entry name" value="P-loop_NTPase"/>
</dbReference>
<dbReference type="Pfam" id="PF04851">
    <property type="entry name" value="ResIII"/>
    <property type="match status" value="1"/>
</dbReference>
<keyword evidence="2" id="KW-0067">ATP-binding</keyword>
<name>A0A7D7MEX6_PLAMR</name>
<dbReference type="KEGG" id="pdec:H1Q58_11155"/>
<organism evidence="6 7">
    <name type="scientific">Planococcus maritimus</name>
    <dbReference type="NCBI Taxonomy" id="192421"/>
    <lineage>
        <taxon>Bacteria</taxon>
        <taxon>Bacillati</taxon>
        <taxon>Bacillota</taxon>
        <taxon>Bacilli</taxon>
        <taxon>Bacillales</taxon>
        <taxon>Caryophanaceae</taxon>
        <taxon>Planococcus</taxon>
    </lineage>
</organism>
<keyword evidence="7" id="KW-1185">Reference proteome</keyword>
<sequence>MQAIEAFLRGRIWMKQVIPFPEEQIQEVIDKGDATVVSGISANGQCARCLENSKEYVIPFQCATCGKVCRYCRKCIRMGRISSCTELVIWTTPVVPKAGSRTFGWSGSLTQLQANASKAISESIRKNEHHLLYAVCGAGKTEILFPPIHEALQNGLRICVAAPRTDVILELSPRFQQAFPDATIHTLYGNSPEQTGYGEIVLATTHQLYRFQEAFDLLFVDEADAFPYSLDQSLERAVKKAVKPCAPIVYISATPSKTLQKQIIVHSKIFRRYHGAPLPVPTYQALWNYERHIQKGKIPTALKKWIENRLKRKQPFLLFFPTIELINQAAPLLKQIDQTIEAVHSEDADRKEKVMQLRAGKLAGLATSTILERGITIPHLQVAVIGSCHRVFDRAALIQIAGRVGRSGEDPTGEIVFFHNGITGQMDAARADILFYNKEGES</sequence>
<dbReference type="GO" id="GO:0043138">
    <property type="term" value="F:3'-5' DNA helicase activity"/>
    <property type="evidence" value="ECO:0007669"/>
    <property type="project" value="TreeGrafter"/>
</dbReference>
<dbReference type="InterPro" id="IPR001650">
    <property type="entry name" value="Helicase_C-like"/>
</dbReference>
<accession>A0A7D7MEX6</accession>
<evidence type="ECO:0000256" key="1">
    <source>
        <dbReference type="ARBA" id="ARBA00022741"/>
    </source>
</evidence>
<evidence type="ECO:0000313" key="7">
    <source>
        <dbReference type="Proteomes" id="UP000514716"/>
    </source>
</evidence>